<dbReference type="Proteomes" id="UP000499080">
    <property type="component" value="Unassembled WGS sequence"/>
</dbReference>
<evidence type="ECO:0000313" key="2">
    <source>
        <dbReference type="EMBL" id="GBM53387.1"/>
    </source>
</evidence>
<dbReference type="EMBL" id="BGPR01001416">
    <property type="protein sequence ID" value="GBM53387.1"/>
    <property type="molecule type" value="Genomic_DNA"/>
</dbReference>
<keyword evidence="1" id="KW-0175">Coiled coil</keyword>
<reference evidence="2 3" key="1">
    <citation type="journal article" date="2019" name="Sci. Rep.">
        <title>Orb-weaving spider Araneus ventricosus genome elucidates the spidroin gene catalogue.</title>
        <authorList>
            <person name="Kono N."/>
            <person name="Nakamura H."/>
            <person name="Ohtoshi R."/>
            <person name="Moran D.A.P."/>
            <person name="Shinohara A."/>
            <person name="Yoshida Y."/>
            <person name="Fujiwara M."/>
            <person name="Mori M."/>
            <person name="Tomita M."/>
            <person name="Arakawa K."/>
        </authorList>
    </citation>
    <scope>NUCLEOTIDE SEQUENCE [LARGE SCALE GENOMIC DNA]</scope>
</reference>
<dbReference type="GO" id="GO:0003676">
    <property type="term" value="F:nucleic acid binding"/>
    <property type="evidence" value="ECO:0007669"/>
    <property type="project" value="InterPro"/>
</dbReference>
<dbReference type="Gene3D" id="3.30.420.10">
    <property type="entry name" value="Ribonuclease H-like superfamily/Ribonuclease H"/>
    <property type="match status" value="1"/>
</dbReference>
<protein>
    <submittedName>
        <fullName evidence="2">Uncharacterized protein</fullName>
    </submittedName>
</protein>
<feature type="coiled-coil region" evidence="1">
    <location>
        <begin position="7"/>
        <end position="34"/>
    </location>
</feature>
<dbReference type="PANTHER" id="PTHR47326">
    <property type="entry name" value="TRANSPOSABLE ELEMENT TC3 TRANSPOSASE-LIKE PROTEIN"/>
    <property type="match status" value="1"/>
</dbReference>
<evidence type="ECO:0000313" key="3">
    <source>
        <dbReference type="Proteomes" id="UP000499080"/>
    </source>
</evidence>
<accession>A0A4Y2GJS7</accession>
<keyword evidence="3" id="KW-1185">Reference proteome</keyword>
<proteinExistence type="predicted"/>
<name>A0A4Y2GJS7_ARAVE</name>
<gene>
    <name evidence="2" type="ORF">AVEN_103779_1</name>
</gene>
<dbReference type="InterPro" id="IPR036397">
    <property type="entry name" value="RNaseH_sf"/>
</dbReference>
<evidence type="ECO:0000256" key="1">
    <source>
        <dbReference type="SAM" id="Coils"/>
    </source>
</evidence>
<organism evidence="2 3">
    <name type="scientific">Araneus ventricosus</name>
    <name type="common">Orbweaver spider</name>
    <name type="synonym">Epeira ventricosa</name>
    <dbReference type="NCBI Taxonomy" id="182803"/>
    <lineage>
        <taxon>Eukaryota</taxon>
        <taxon>Metazoa</taxon>
        <taxon>Ecdysozoa</taxon>
        <taxon>Arthropoda</taxon>
        <taxon>Chelicerata</taxon>
        <taxon>Arachnida</taxon>
        <taxon>Araneae</taxon>
        <taxon>Araneomorphae</taxon>
        <taxon>Entelegynae</taxon>
        <taxon>Araneoidea</taxon>
        <taxon>Araneidae</taxon>
        <taxon>Araneus</taxon>
    </lineage>
</organism>
<sequence length="128" mass="14829">MHTKCSLQKLPQRVASAEEMLSRIENERDFLNRIIFTDEATFHVINKVNISTTAEFGTQKIPMQYREWKERIQKSVCSALLHDTVIRQFFFAETSVAANIYLGMLQIYPIPLMQHLQLIVIFQQVAGA</sequence>
<comment type="caution">
    <text evidence="2">The sequence shown here is derived from an EMBL/GenBank/DDBJ whole genome shotgun (WGS) entry which is preliminary data.</text>
</comment>
<dbReference type="OrthoDB" id="9971063at2759"/>
<dbReference type="PANTHER" id="PTHR47326:SF1">
    <property type="entry name" value="HTH PSQ-TYPE DOMAIN-CONTAINING PROTEIN"/>
    <property type="match status" value="1"/>
</dbReference>
<dbReference type="AlphaFoldDB" id="A0A4Y2GJS7"/>